<comment type="caution">
    <text evidence="1">The sequence shown here is derived from an EMBL/GenBank/DDBJ whole genome shotgun (WGS) entry which is preliminary data.</text>
</comment>
<proteinExistence type="predicted"/>
<evidence type="ECO:0000313" key="2">
    <source>
        <dbReference type="Proteomes" id="UP000245133"/>
    </source>
</evidence>
<protein>
    <submittedName>
        <fullName evidence="1">Putative lipoprotein</fullName>
    </submittedName>
</protein>
<dbReference type="EMBL" id="BFBB01000003">
    <property type="protein sequence ID" value="GBF49323.1"/>
    <property type="molecule type" value="Genomic_DNA"/>
</dbReference>
<evidence type="ECO:0000313" key="1">
    <source>
        <dbReference type="EMBL" id="GBF49323.1"/>
    </source>
</evidence>
<reference evidence="1 2" key="1">
    <citation type="submission" date="2018-02" db="EMBL/GenBank/DDBJ databases">
        <title>Novel Leptospira species isolated from soil and water in Japan.</title>
        <authorList>
            <person name="Nakao R."/>
            <person name="Masuzawa T."/>
        </authorList>
    </citation>
    <scope>NUCLEOTIDE SEQUENCE [LARGE SCALE GENOMIC DNA]</scope>
    <source>
        <strain evidence="1 2">YH101</strain>
    </source>
</reference>
<dbReference type="OrthoDB" id="341702at2"/>
<gene>
    <name evidence="1" type="ORF">LPTSP4_08340</name>
</gene>
<dbReference type="Proteomes" id="UP000245133">
    <property type="component" value="Unassembled WGS sequence"/>
</dbReference>
<dbReference type="RefSeq" id="WP_108974115.1">
    <property type="nucleotide sequence ID" value="NZ_BFBB01000003.1"/>
</dbReference>
<keyword evidence="2" id="KW-1185">Reference proteome</keyword>
<sequence length="182" mass="21617">MHYFIFIFFFYLFHCQAIQTKHVGKPNDCKIKINEGVHYGQEGNAEDRKGIIFVLEELLTDICHGNLEHLPKHVDPNLGLFIDAKGYLNYQEVLKDLGEKNGYFATYFFNQELLDQRKASQGNLTVQQVFETANEIKIDFYFESMDEAELKFHFSENQKNTRYLINPIFRKVKKEWKIVRMF</sequence>
<name>A0A2P2DXG8_9LEPT</name>
<organism evidence="1 2">
    <name type="scientific">Leptospira ryugenii</name>
    <dbReference type="NCBI Taxonomy" id="1917863"/>
    <lineage>
        <taxon>Bacteria</taxon>
        <taxon>Pseudomonadati</taxon>
        <taxon>Spirochaetota</taxon>
        <taxon>Spirochaetia</taxon>
        <taxon>Leptospirales</taxon>
        <taxon>Leptospiraceae</taxon>
        <taxon>Leptospira</taxon>
    </lineage>
</organism>
<dbReference type="AlphaFoldDB" id="A0A2P2DXG8"/>
<accession>A0A2P2DXG8</accession>
<keyword evidence="1" id="KW-0449">Lipoprotein</keyword>